<accession>A0A392TCX3</accession>
<organism evidence="1 2">
    <name type="scientific">Trifolium medium</name>
    <dbReference type="NCBI Taxonomy" id="97028"/>
    <lineage>
        <taxon>Eukaryota</taxon>
        <taxon>Viridiplantae</taxon>
        <taxon>Streptophyta</taxon>
        <taxon>Embryophyta</taxon>
        <taxon>Tracheophyta</taxon>
        <taxon>Spermatophyta</taxon>
        <taxon>Magnoliopsida</taxon>
        <taxon>eudicotyledons</taxon>
        <taxon>Gunneridae</taxon>
        <taxon>Pentapetalae</taxon>
        <taxon>rosids</taxon>
        <taxon>fabids</taxon>
        <taxon>Fabales</taxon>
        <taxon>Fabaceae</taxon>
        <taxon>Papilionoideae</taxon>
        <taxon>50 kb inversion clade</taxon>
        <taxon>NPAAA clade</taxon>
        <taxon>Hologalegina</taxon>
        <taxon>IRL clade</taxon>
        <taxon>Trifolieae</taxon>
        <taxon>Trifolium</taxon>
    </lineage>
</organism>
<dbReference type="AlphaFoldDB" id="A0A392TCX3"/>
<comment type="caution">
    <text evidence="1">The sequence shown here is derived from an EMBL/GenBank/DDBJ whole genome shotgun (WGS) entry which is preliminary data.</text>
</comment>
<feature type="non-terminal residue" evidence="1">
    <location>
        <position position="63"/>
    </location>
</feature>
<proteinExistence type="predicted"/>
<dbReference type="Proteomes" id="UP000265520">
    <property type="component" value="Unassembled WGS sequence"/>
</dbReference>
<keyword evidence="2" id="KW-1185">Reference proteome</keyword>
<sequence>MNAKFCTISRTGAPRQTILRDAQLPEDHLVTPDSTARRAIPGCATRKCQREILLILNERRNAP</sequence>
<reference evidence="1 2" key="1">
    <citation type="journal article" date="2018" name="Front. Plant Sci.">
        <title>Red Clover (Trifolium pratense) and Zigzag Clover (T. medium) - A Picture of Genomic Similarities and Differences.</title>
        <authorList>
            <person name="Dluhosova J."/>
            <person name="Istvanek J."/>
            <person name="Nedelnik J."/>
            <person name="Repkova J."/>
        </authorList>
    </citation>
    <scope>NUCLEOTIDE SEQUENCE [LARGE SCALE GENOMIC DNA]</scope>
    <source>
        <strain evidence="2">cv. 10/8</strain>
        <tissue evidence="1">Leaf</tissue>
    </source>
</reference>
<evidence type="ECO:0000313" key="1">
    <source>
        <dbReference type="EMBL" id="MCI58991.1"/>
    </source>
</evidence>
<protein>
    <submittedName>
        <fullName evidence="1">Uncharacterized protein</fullName>
    </submittedName>
</protein>
<name>A0A392TCX3_9FABA</name>
<evidence type="ECO:0000313" key="2">
    <source>
        <dbReference type="Proteomes" id="UP000265520"/>
    </source>
</evidence>
<dbReference type="EMBL" id="LXQA010555142">
    <property type="protein sequence ID" value="MCI58991.1"/>
    <property type="molecule type" value="Genomic_DNA"/>
</dbReference>